<dbReference type="Proteomes" id="UP000664417">
    <property type="component" value="Unassembled WGS sequence"/>
</dbReference>
<name>A0A8J7U762_9BACT</name>
<proteinExistence type="predicted"/>
<evidence type="ECO:0000313" key="1">
    <source>
        <dbReference type="EMBL" id="MBO1323492.1"/>
    </source>
</evidence>
<organism evidence="1 2">
    <name type="scientific">Acanthopleuribacter pedis</name>
    <dbReference type="NCBI Taxonomy" id="442870"/>
    <lineage>
        <taxon>Bacteria</taxon>
        <taxon>Pseudomonadati</taxon>
        <taxon>Acidobacteriota</taxon>
        <taxon>Holophagae</taxon>
        <taxon>Acanthopleuribacterales</taxon>
        <taxon>Acanthopleuribacteraceae</taxon>
        <taxon>Acanthopleuribacter</taxon>
    </lineage>
</organism>
<sequence length="183" mass="21422">MHQIFKPKRTEVVSTFRGYSDYPQRMHGEYFIGKNENTDTLVHIDEGHVNSAGRLVRVIHVRHTLEEYDQIFNPIKRSLHIEHENDQVYQFSIDVHICKLHVLGDKGFSWLPQTARAHLKIGKKNWNFLDVTPFKLLIEPGLLVFLGIHAREITTEIIKQKNYELCIEKEPVNPPEYTHSSLL</sequence>
<comment type="caution">
    <text evidence="1">The sequence shown here is derived from an EMBL/GenBank/DDBJ whole genome shotgun (WGS) entry which is preliminary data.</text>
</comment>
<gene>
    <name evidence="1" type="ORF">J3U88_33805</name>
</gene>
<evidence type="ECO:0000313" key="2">
    <source>
        <dbReference type="Proteomes" id="UP000664417"/>
    </source>
</evidence>
<protein>
    <submittedName>
        <fullName evidence="1">Uncharacterized protein</fullName>
    </submittedName>
</protein>
<dbReference type="EMBL" id="JAFREP010000079">
    <property type="protein sequence ID" value="MBO1323492.1"/>
    <property type="molecule type" value="Genomic_DNA"/>
</dbReference>
<dbReference type="RefSeq" id="WP_207863643.1">
    <property type="nucleotide sequence ID" value="NZ_JAFREP010000079.1"/>
</dbReference>
<dbReference type="AlphaFoldDB" id="A0A8J7U762"/>
<reference evidence="1" key="1">
    <citation type="submission" date="2021-03" db="EMBL/GenBank/DDBJ databases">
        <authorList>
            <person name="Wang G."/>
        </authorList>
    </citation>
    <scope>NUCLEOTIDE SEQUENCE</scope>
    <source>
        <strain evidence="1">KCTC 12899</strain>
    </source>
</reference>
<accession>A0A8J7U762</accession>
<keyword evidence="2" id="KW-1185">Reference proteome</keyword>